<sequence length="127" mass="14254">MNWYLKVVKDNYANFKGRARRHEYWMFAFINLMIAVLLSIIDAVVFGPGNFMLSSLYMLVVLIPGIAVAVRRLHGTGRSGWWMLLALIPVIGVVALIVMMCVDSTPAPNRYGASPKRVGNHMQPLHP</sequence>
<dbReference type="Proteomes" id="UP000297834">
    <property type="component" value="Unassembled WGS sequence"/>
</dbReference>
<keyword evidence="1" id="KW-1133">Transmembrane helix</keyword>
<accession>A0A4Y7XCC7</accession>
<dbReference type="GO" id="GO:0005886">
    <property type="term" value="C:plasma membrane"/>
    <property type="evidence" value="ECO:0007669"/>
    <property type="project" value="TreeGrafter"/>
</dbReference>
<keyword evidence="3" id="KW-1185">Reference proteome</keyword>
<evidence type="ECO:0000313" key="3">
    <source>
        <dbReference type="Proteomes" id="UP000297834"/>
    </source>
</evidence>
<dbReference type="RefSeq" id="WP_134244396.1">
    <property type="nucleotide sequence ID" value="NZ_SNTY01000025.1"/>
</dbReference>
<dbReference type="AlphaFoldDB" id="A0A4Y7XCC7"/>
<dbReference type="InterPro" id="IPR008523">
    <property type="entry name" value="DUF805"/>
</dbReference>
<name>A0A4Y7XCC7_9GAMM</name>
<reference evidence="2 3" key="1">
    <citation type="submission" date="2019-03" db="EMBL/GenBank/DDBJ databases">
        <title>Alkanindiges illinoisensis: a potential pathogenic isolated from ascites of a gastric cancer patient with abdominal metastasis.</title>
        <authorList>
            <person name="Hu X."/>
            <person name="Yang B."/>
            <person name="Yan X."/>
            <person name="Lin L."/>
            <person name="Zhao H."/>
            <person name="Zhou F."/>
            <person name="Su B."/>
            <person name="Chen J."/>
            <person name="Rui Y."/>
            <person name="Wang Q."/>
            <person name="Zheng L."/>
        </authorList>
    </citation>
    <scope>NUCLEOTIDE SEQUENCE [LARGE SCALE GENOMIC DNA]</scope>
    <source>
        <strain evidence="2 3">NFYY 23406</strain>
    </source>
</reference>
<dbReference type="OrthoDB" id="9812349at2"/>
<feature type="transmembrane region" description="Helical" evidence="1">
    <location>
        <begin position="82"/>
        <end position="100"/>
    </location>
</feature>
<dbReference type="Pfam" id="PF05656">
    <property type="entry name" value="DUF805"/>
    <property type="match status" value="1"/>
</dbReference>
<keyword evidence="1" id="KW-0472">Membrane</keyword>
<organism evidence="2 3">
    <name type="scientific">Alkanindiges illinoisensis</name>
    <dbReference type="NCBI Taxonomy" id="197183"/>
    <lineage>
        <taxon>Bacteria</taxon>
        <taxon>Pseudomonadati</taxon>
        <taxon>Pseudomonadota</taxon>
        <taxon>Gammaproteobacteria</taxon>
        <taxon>Moraxellales</taxon>
        <taxon>Moraxellaceae</taxon>
        <taxon>Alkanindiges</taxon>
    </lineage>
</organism>
<evidence type="ECO:0000313" key="2">
    <source>
        <dbReference type="EMBL" id="TEU26933.1"/>
    </source>
</evidence>
<keyword evidence="1" id="KW-0812">Transmembrane</keyword>
<feature type="transmembrane region" description="Helical" evidence="1">
    <location>
        <begin position="51"/>
        <end position="70"/>
    </location>
</feature>
<gene>
    <name evidence="2" type="ORF">E2B99_08005</name>
</gene>
<evidence type="ECO:0000256" key="1">
    <source>
        <dbReference type="SAM" id="Phobius"/>
    </source>
</evidence>
<dbReference type="PANTHER" id="PTHR34980">
    <property type="entry name" value="INNER MEMBRANE PROTEIN-RELATED-RELATED"/>
    <property type="match status" value="1"/>
</dbReference>
<comment type="caution">
    <text evidence="2">The sequence shown here is derived from an EMBL/GenBank/DDBJ whole genome shotgun (WGS) entry which is preliminary data.</text>
</comment>
<feature type="transmembrane region" description="Helical" evidence="1">
    <location>
        <begin position="24"/>
        <end position="45"/>
    </location>
</feature>
<dbReference type="EMBL" id="SNTY01000025">
    <property type="protein sequence ID" value="TEU26933.1"/>
    <property type="molecule type" value="Genomic_DNA"/>
</dbReference>
<proteinExistence type="predicted"/>
<dbReference type="STRING" id="1120977.GCA_000619845_02492"/>
<protein>
    <submittedName>
        <fullName evidence="2">DUF805 domain-containing protein</fullName>
    </submittedName>
</protein>
<dbReference type="PANTHER" id="PTHR34980:SF2">
    <property type="entry name" value="INNER MEMBRANE PROTEIN YHAH-RELATED"/>
    <property type="match status" value="1"/>
</dbReference>